<dbReference type="SUPFAM" id="SSF160240">
    <property type="entry name" value="Cation efflux protein cytoplasmic domain-like"/>
    <property type="match status" value="1"/>
</dbReference>
<accession>K1WGU8</accession>
<name>K1WGU8_MARBU</name>
<feature type="region of interest" description="Disordered" evidence="6">
    <location>
        <begin position="138"/>
        <end position="166"/>
    </location>
</feature>
<dbReference type="FunFam" id="1.20.1510.10:FF:000005">
    <property type="entry name" value="Putative Cation diffusion facilitator 1"/>
    <property type="match status" value="1"/>
</dbReference>
<feature type="transmembrane region" description="Helical" evidence="7">
    <location>
        <begin position="211"/>
        <end position="235"/>
    </location>
</feature>
<dbReference type="SUPFAM" id="SSF161111">
    <property type="entry name" value="Cation efflux protein transmembrane domain-like"/>
    <property type="match status" value="1"/>
</dbReference>
<reference evidence="9 10" key="1">
    <citation type="journal article" date="2012" name="BMC Genomics">
        <title>Sequencing the genome of Marssonina brunnea reveals fungus-poplar co-evolution.</title>
        <authorList>
            <person name="Zhu S."/>
            <person name="Cao Y.-Z."/>
            <person name="Jiang C."/>
            <person name="Tan B.-Y."/>
            <person name="Wang Z."/>
            <person name="Feng S."/>
            <person name="Zhang L."/>
            <person name="Su X.-H."/>
            <person name="Brejova B."/>
            <person name="Vinar T."/>
            <person name="Xu M."/>
            <person name="Wang M.-X."/>
            <person name="Zhang S.-G."/>
            <person name="Huang M.-R."/>
            <person name="Wu R."/>
            <person name="Zhou Y."/>
        </authorList>
    </citation>
    <scope>NUCLEOTIDE SEQUENCE [LARGE SCALE GENOMIC DNA]</scope>
    <source>
        <strain evidence="9 10">MB_m1</strain>
    </source>
</reference>
<dbReference type="HOGENOM" id="CLU_013430_10_0_1"/>
<keyword evidence="5 7" id="KW-0472">Membrane</keyword>
<evidence type="ECO:0000256" key="3">
    <source>
        <dbReference type="ARBA" id="ARBA00022692"/>
    </source>
</evidence>
<dbReference type="OrthoDB" id="78296at2759"/>
<evidence type="ECO:0000256" key="7">
    <source>
        <dbReference type="SAM" id="Phobius"/>
    </source>
</evidence>
<evidence type="ECO:0000256" key="2">
    <source>
        <dbReference type="ARBA" id="ARBA00022448"/>
    </source>
</evidence>
<dbReference type="Proteomes" id="UP000006753">
    <property type="component" value="Unassembled WGS sequence"/>
</dbReference>
<dbReference type="InterPro" id="IPR036837">
    <property type="entry name" value="Cation_efflux_CTD_sf"/>
</dbReference>
<dbReference type="InterPro" id="IPR050291">
    <property type="entry name" value="CDF_Transporter"/>
</dbReference>
<dbReference type="OMA" id="DCKTDVY"/>
<dbReference type="Pfam" id="PF01545">
    <property type="entry name" value="Cation_efflux"/>
    <property type="match status" value="1"/>
</dbReference>
<evidence type="ECO:0000256" key="1">
    <source>
        <dbReference type="ARBA" id="ARBA00004141"/>
    </source>
</evidence>
<evidence type="ECO:0000256" key="6">
    <source>
        <dbReference type="SAM" id="MobiDB-lite"/>
    </source>
</evidence>
<dbReference type="InParanoid" id="K1WGU8"/>
<keyword evidence="3 7" id="KW-0812">Transmembrane</keyword>
<evidence type="ECO:0000256" key="5">
    <source>
        <dbReference type="ARBA" id="ARBA00023136"/>
    </source>
</evidence>
<dbReference type="KEGG" id="mbe:MBM_05274"/>
<evidence type="ECO:0000256" key="4">
    <source>
        <dbReference type="ARBA" id="ARBA00022989"/>
    </source>
</evidence>
<dbReference type="STRING" id="1072389.K1WGU8"/>
<comment type="subcellular location">
    <subcellularLocation>
        <location evidence="1">Membrane</location>
        <topology evidence="1">Multi-pass membrane protein</topology>
    </subcellularLocation>
</comment>
<dbReference type="InterPro" id="IPR002524">
    <property type="entry name" value="Cation_efflux"/>
</dbReference>
<protein>
    <submittedName>
        <fullName evidence="9">Cation diffusion facilitator 10</fullName>
    </submittedName>
</protein>
<dbReference type="eggNOG" id="KOG1485">
    <property type="taxonomic scope" value="Eukaryota"/>
</dbReference>
<feature type="compositionally biased region" description="Basic and acidic residues" evidence="6">
    <location>
        <begin position="11"/>
        <end position="30"/>
    </location>
</feature>
<sequence>MAGKRGIGTRHGRDAETKKGESHDLRKDLEAGGGNGYDRSNRNGTRKRPSKAKDPIYRFRDNANLDVDDQRRVEFKKKLLAAIDQDKLENFRKSEEEIEKFKSKGVRTFYTTQNDRLDDWLEVDAIVKAVSDDILESFDPRDDNGDGVAESGGGLQDTGGAIEPFLPEDEREKRRAAAKKATWAININVVANIVLLIAKSVAALSSSSLSLIASLVDSALDLLCTGIVFTTSKLVQWKIGRLKRKFPVGRRRLEPLGILVFSILMIISFLKILEESINKLRAPGPHKASPLPPVAIAAQVATIVVKGIIGIGCSRIKTSTQVQALWQDCKTDVVFNTLSLIFPTLGYATNTWWLDPAGAGLLSLYIIYDWASTCFENVSRLTGAAVEDRVMEKLTFLAWRFSPLVQGYKSIIAYHAGDGIWVEIDILLDEKTSLEVCHDVAETLQYCAEAMPEVDRAFVSCDYTSQGPTGHVDDDQ</sequence>
<proteinExistence type="predicted"/>
<feature type="transmembrane region" description="Helical" evidence="7">
    <location>
        <begin position="293"/>
        <end position="313"/>
    </location>
</feature>
<gene>
    <name evidence="9" type="ORF">MBM_05274</name>
</gene>
<dbReference type="EMBL" id="JH921438">
    <property type="protein sequence ID" value="EKD16805.1"/>
    <property type="molecule type" value="Genomic_DNA"/>
</dbReference>
<feature type="transmembrane region" description="Helical" evidence="7">
    <location>
        <begin position="183"/>
        <end position="205"/>
    </location>
</feature>
<dbReference type="Gene3D" id="3.30.70.1350">
    <property type="entry name" value="Cation efflux protein, cytoplasmic domain"/>
    <property type="match status" value="1"/>
</dbReference>
<evidence type="ECO:0000259" key="8">
    <source>
        <dbReference type="Pfam" id="PF01545"/>
    </source>
</evidence>
<organism evidence="9 10">
    <name type="scientific">Marssonina brunnea f. sp. multigermtubi (strain MB_m1)</name>
    <name type="common">Marssonina leaf spot fungus</name>
    <dbReference type="NCBI Taxonomy" id="1072389"/>
    <lineage>
        <taxon>Eukaryota</taxon>
        <taxon>Fungi</taxon>
        <taxon>Dikarya</taxon>
        <taxon>Ascomycota</taxon>
        <taxon>Pezizomycotina</taxon>
        <taxon>Leotiomycetes</taxon>
        <taxon>Helotiales</taxon>
        <taxon>Drepanopezizaceae</taxon>
        <taxon>Drepanopeziza</taxon>
    </lineage>
</organism>
<dbReference type="InterPro" id="IPR027469">
    <property type="entry name" value="Cation_efflux_TMD_sf"/>
</dbReference>
<dbReference type="PANTHER" id="PTHR43840:SF11">
    <property type="entry name" value="CATION DIFFUSION FACILITATOR 10"/>
    <property type="match status" value="1"/>
</dbReference>
<keyword evidence="2" id="KW-0813">Transport</keyword>
<dbReference type="GO" id="GO:0008324">
    <property type="term" value="F:monoatomic cation transmembrane transporter activity"/>
    <property type="evidence" value="ECO:0007669"/>
    <property type="project" value="InterPro"/>
</dbReference>
<dbReference type="GO" id="GO:0016020">
    <property type="term" value="C:membrane"/>
    <property type="evidence" value="ECO:0007669"/>
    <property type="project" value="UniProtKB-SubCell"/>
</dbReference>
<keyword evidence="10" id="KW-1185">Reference proteome</keyword>
<feature type="domain" description="Cation efflux protein transmembrane" evidence="8">
    <location>
        <begin position="187"/>
        <end position="381"/>
    </location>
</feature>
<dbReference type="InterPro" id="IPR058533">
    <property type="entry name" value="Cation_efflux_TM"/>
</dbReference>
<dbReference type="AlphaFoldDB" id="K1WGU8"/>
<dbReference type="NCBIfam" id="TIGR01297">
    <property type="entry name" value="CDF"/>
    <property type="match status" value="1"/>
</dbReference>
<dbReference type="GO" id="GO:0030003">
    <property type="term" value="P:intracellular monoatomic cation homeostasis"/>
    <property type="evidence" value="ECO:0007669"/>
    <property type="project" value="UniProtKB-ARBA"/>
</dbReference>
<feature type="region of interest" description="Disordered" evidence="6">
    <location>
        <begin position="1"/>
        <end position="57"/>
    </location>
</feature>
<dbReference type="GO" id="GO:0098771">
    <property type="term" value="P:inorganic ion homeostasis"/>
    <property type="evidence" value="ECO:0007669"/>
    <property type="project" value="UniProtKB-ARBA"/>
</dbReference>
<evidence type="ECO:0000313" key="9">
    <source>
        <dbReference type="EMBL" id="EKD16805.1"/>
    </source>
</evidence>
<dbReference type="PANTHER" id="PTHR43840">
    <property type="entry name" value="MITOCHONDRIAL METAL TRANSPORTER 1-RELATED"/>
    <property type="match status" value="1"/>
</dbReference>
<evidence type="ECO:0000313" key="10">
    <source>
        <dbReference type="Proteomes" id="UP000006753"/>
    </source>
</evidence>
<dbReference type="Gene3D" id="1.20.1510.10">
    <property type="entry name" value="Cation efflux protein transmembrane domain"/>
    <property type="match status" value="1"/>
</dbReference>
<feature type="transmembrane region" description="Helical" evidence="7">
    <location>
        <begin position="256"/>
        <end position="273"/>
    </location>
</feature>
<keyword evidence="4 7" id="KW-1133">Transmembrane helix</keyword>